<dbReference type="AlphaFoldDB" id="Q5P1T9"/>
<feature type="region of interest" description="Disordered" evidence="1">
    <location>
        <begin position="15"/>
        <end position="43"/>
    </location>
</feature>
<dbReference type="Proteomes" id="UP000006552">
    <property type="component" value="Chromosome"/>
</dbReference>
<dbReference type="STRING" id="76114.ebA4593"/>
<gene>
    <name evidence="2" type="ORF">ebA4593</name>
</gene>
<dbReference type="EMBL" id="CR555306">
    <property type="protein sequence ID" value="CAI08725.1"/>
    <property type="molecule type" value="Genomic_DNA"/>
</dbReference>
<proteinExistence type="predicted"/>
<dbReference type="KEGG" id="eba:ebA4593"/>
<name>Q5P1T9_AROAE</name>
<evidence type="ECO:0000313" key="3">
    <source>
        <dbReference type="Proteomes" id="UP000006552"/>
    </source>
</evidence>
<evidence type="ECO:0000256" key="1">
    <source>
        <dbReference type="SAM" id="MobiDB-lite"/>
    </source>
</evidence>
<accession>Q5P1T9</accession>
<dbReference type="HOGENOM" id="CLU_1136227_0_0_4"/>
<feature type="compositionally biased region" description="Basic and acidic residues" evidence="1">
    <location>
        <begin position="219"/>
        <end position="232"/>
    </location>
</feature>
<feature type="region of interest" description="Disordered" evidence="1">
    <location>
        <begin position="196"/>
        <end position="232"/>
    </location>
</feature>
<keyword evidence="3" id="KW-1185">Reference proteome</keyword>
<evidence type="ECO:0000313" key="2">
    <source>
        <dbReference type="EMBL" id="CAI08725.1"/>
    </source>
</evidence>
<protein>
    <submittedName>
        <fullName evidence="2">Uncharacterized protein</fullName>
    </submittedName>
</protein>
<sequence>MLPPIVRLFTLSVPAPQAQPPERRRQWTPRPSAPGCDSSADPLPQAGFFFEPIQFQALEVAARDDADDGAVSDDRQVAIAAVAHHAQRIDRGALARDGVRVGRHHRHKRGARIMAFRERSDHVPAGQNAGEPPFLHDERRTDATFPHCLAGAPKGIGGCERYRSVILHDQVKATIGHDFLRTVTNSFRFTSNVVDNGSEDSASAPYDDAGQPGRCIGSRPERRQGEPCENEPLHPRLLESVWIP</sequence>
<organism evidence="2 3">
    <name type="scientific">Aromatoleum aromaticum (strain DSM 19018 / LMG 30748 / EbN1)</name>
    <name type="common">Azoarcus sp. (strain EbN1)</name>
    <dbReference type="NCBI Taxonomy" id="76114"/>
    <lineage>
        <taxon>Bacteria</taxon>
        <taxon>Pseudomonadati</taxon>
        <taxon>Pseudomonadota</taxon>
        <taxon>Betaproteobacteria</taxon>
        <taxon>Rhodocyclales</taxon>
        <taxon>Rhodocyclaceae</taxon>
        <taxon>Aromatoleum</taxon>
    </lineage>
</organism>
<reference evidence="2 3" key="1">
    <citation type="journal article" date="2005" name="Arch. Microbiol.">
        <title>The genome sequence of an anaerobic aromatic-degrading denitrifying bacterium, strain EbN1.</title>
        <authorList>
            <person name="Rabus R."/>
            <person name="Kube M."/>
            <person name="Heider J."/>
            <person name="Beck A."/>
            <person name="Heitmann K."/>
            <person name="Widdel F."/>
            <person name="Reinhardt R."/>
        </authorList>
    </citation>
    <scope>NUCLEOTIDE SEQUENCE [LARGE SCALE GENOMIC DNA]</scope>
    <source>
        <strain evidence="2 3">EbN1</strain>
    </source>
</reference>